<accession>A0AAD8AVM4</accession>
<keyword evidence="2" id="KW-1185">Reference proteome</keyword>
<dbReference type="Proteomes" id="UP001233172">
    <property type="component" value="Unassembled WGS sequence"/>
</dbReference>
<evidence type="ECO:0000313" key="1">
    <source>
        <dbReference type="EMBL" id="KAK0043246.1"/>
    </source>
</evidence>
<name>A0AAD8AVM4_BIOPF</name>
<organism evidence="1 2">
    <name type="scientific">Biomphalaria pfeifferi</name>
    <name type="common">Bloodfluke planorb</name>
    <name type="synonym">Freshwater snail</name>
    <dbReference type="NCBI Taxonomy" id="112525"/>
    <lineage>
        <taxon>Eukaryota</taxon>
        <taxon>Metazoa</taxon>
        <taxon>Spiralia</taxon>
        <taxon>Lophotrochozoa</taxon>
        <taxon>Mollusca</taxon>
        <taxon>Gastropoda</taxon>
        <taxon>Heterobranchia</taxon>
        <taxon>Euthyneura</taxon>
        <taxon>Panpulmonata</taxon>
        <taxon>Hygrophila</taxon>
        <taxon>Lymnaeoidea</taxon>
        <taxon>Planorbidae</taxon>
        <taxon>Biomphalaria</taxon>
    </lineage>
</organism>
<dbReference type="AlphaFoldDB" id="A0AAD8AVM4"/>
<dbReference type="EMBL" id="JASAOG010000221">
    <property type="protein sequence ID" value="KAK0043246.1"/>
    <property type="molecule type" value="Genomic_DNA"/>
</dbReference>
<comment type="caution">
    <text evidence="1">The sequence shown here is derived from an EMBL/GenBank/DDBJ whole genome shotgun (WGS) entry which is preliminary data.</text>
</comment>
<protein>
    <submittedName>
        <fullName evidence="1">Uncharacterized protein</fullName>
    </submittedName>
</protein>
<gene>
    <name evidence="1" type="ORF">Bpfe_027340</name>
</gene>
<reference evidence="1" key="1">
    <citation type="journal article" date="2023" name="PLoS Negl. Trop. Dis.">
        <title>A genome sequence for Biomphalaria pfeifferi, the major vector snail for the human-infecting parasite Schistosoma mansoni.</title>
        <authorList>
            <person name="Bu L."/>
            <person name="Lu L."/>
            <person name="Laidemitt M.R."/>
            <person name="Zhang S.M."/>
            <person name="Mutuku M."/>
            <person name="Mkoji G."/>
            <person name="Steinauer M."/>
            <person name="Loker E.S."/>
        </authorList>
    </citation>
    <scope>NUCLEOTIDE SEQUENCE</scope>
    <source>
        <strain evidence="1">KasaAsao</strain>
    </source>
</reference>
<proteinExistence type="predicted"/>
<sequence length="82" mass="9204">MRIVLCGPSQGIGHCRAVLVHSASDRDKQESVYVCFLRHTNGYETSTTLLRDNIATSVGKLRQKTAKSVRKLDTKQPYLLKN</sequence>
<evidence type="ECO:0000313" key="2">
    <source>
        <dbReference type="Proteomes" id="UP001233172"/>
    </source>
</evidence>
<reference evidence="1" key="2">
    <citation type="submission" date="2023-04" db="EMBL/GenBank/DDBJ databases">
        <authorList>
            <person name="Bu L."/>
            <person name="Lu L."/>
            <person name="Laidemitt M.R."/>
            <person name="Zhang S.M."/>
            <person name="Mutuku M."/>
            <person name="Mkoji G."/>
            <person name="Steinauer M."/>
            <person name="Loker E.S."/>
        </authorList>
    </citation>
    <scope>NUCLEOTIDE SEQUENCE</scope>
    <source>
        <strain evidence="1">KasaAsao</strain>
        <tissue evidence="1">Whole Snail</tissue>
    </source>
</reference>